<evidence type="ECO:0000256" key="1">
    <source>
        <dbReference type="SAM" id="MobiDB-lite"/>
    </source>
</evidence>
<protein>
    <submittedName>
        <fullName evidence="2">Uncharacterized protein</fullName>
    </submittedName>
</protein>
<dbReference type="EMBL" id="KL142382">
    <property type="protein sequence ID" value="KDR74870.1"/>
    <property type="molecule type" value="Genomic_DNA"/>
</dbReference>
<dbReference type="Proteomes" id="UP000027222">
    <property type="component" value="Unassembled WGS sequence"/>
</dbReference>
<reference evidence="3" key="1">
    <citation type="journal article" date="2014" name="Proc. Natl. Acad. Sci. U.S.A.">
        <title>Extensive sampling of basidiomycete genomes demonstrates inadequacy of the white-rot/brown-rot paradigm for wood decay fungi.</title>
        <authorList>
            <person name="Riley R."/>
            <person name="Salamov A.A."/>
            <person name="Brown D.W."/>
            <person name="Nagy L.G."/>
            <person name="Floudas D."/>
            <person name="Held B.W."/>
            <person name="Levasseur A."/>
            <person name="Lombard V."/>
            <person name="Morin E."/>
            <person name="Otillar R."/>
            <person name="Lindquist E.A."/>
            <person name="Sun H."/>
            <person name="LaButti K.M."/>
            <person name="Schmutz J."/>
            <person name="Jabbour D."/>
            <person name="Luo H."/>
            <person name="Baker S.E."/>
            <person name="Pisabarro A.G."/>
            <person name="Walton J.D."/>
            <person name="Blanchette R.A."/>
            <person name="Henrissat B."/>
            <person name="Martin F."/>
            <person name="Cullen D."/>
            <person name="Hibbett D.S."/>
            <person name="Grigoriev I.V."/>
        </authorList>
    </citation>
    <scope>NUCLEOTIDE SEQUENCE [LARGE SCALE GENOMIC DNA]</scope>
    <source>
        <strain evidence="3">CBS 339.88</strain>
    </source>
</reference>
<feature type="compositionally biased region" description="Basic residues" evidence="1">
    <location>
        <begin position="95"/>
        <end position="109"/>
    </location>
</feature>
<accession>A0A067SVA9</accession>
<evidence type="ECO:0000313" key="3">
    <source>
        <dbReference type="Proteomes" id="UP000027222"/>
    </source>
</evidence>
<gene>
    <name evidence="2" type="ORF">GALMADRAFT_211778</name>
</gene>
<evidence type="ECO:0000313" key="2">
    <source>
        <dbReference type="EMBL" id="KDR74870.1"/>
    </source>
</evidence>
<dbReference type="HOGENOM" id="CLU_1686704_0_0_1"/>
<keyword evidence="3" id="KW-1185">Reference proteome</keyword>
<sequence length="156" mass="18145">MTKLRDRERKRMMNRRLRVRGDVAWAGGFWTGGLLRFVRVANACGWRLASTKWLLGWLWAELAASQVEVVAESGREARCEHTRTTITLSRDGRDKRKRRRPQKRRGRYRTGRERKLQVENMMTLSSRGFMADKKAAGVEFEVEGMWEEAAGGRPHP</sequence>
<proteinExistence type="predicted"/>
<dbReference type="AlphaFoldDB" id="A0A067SVA9"/>
<organism evidence="2 3">
    <name type="scientific">Galerina marginata (strain CBS 339.88)</name>
    <dbReference type="NCBI Taxonomy" id="685588"/>
    <lineage>
        <taxon>Eukaryota</taxon>
        <taxon>Fungi</taxon>
        <taxon>Dikarya</taxon>
        <taxon>Basidiomycota</taxon>
        <taxon>Agaricomycotina</taxon>
        <taxon>Agaricomycetes</taxon>
        <taxon>Agaricomycetidae</taxon>
        <taxon>Agaricales</taxon>
        <taxon>Agaricineae</taxon>
        <taxon>Strophariaceae</taxon>
        <taxon>Galerina</taxon>
    </lineage>
</organism>
<feature type="region of interest" description="Disordered" evidence="1">
    <location>
        <begin position="80"/>
        <end position="109"/>
    </location>
</feature>
<name>A0A067SVA9_GALM3</name>